<dbReference type="AlphaFoldDB" id="A0A844YTA5"/>
<organism evidence="2 3">
    <name type="scientific">Alteraurantiacibacter buctensis</name>
    <dbReference type="NCBI Taxonomy" id="1503981"/>
    <lineage>
        <taxon>Bacteria</taxon>
        <taxon>Pseudomonadati</taxon>
        <taxon>Pseudomonadota</taxon>
        <taxon>Alphaproteobacteria</taxon>
        <taxon>Sphingomonadales</taxon>
        <taxon>Erythrobacteraceae</taxon>
        <taxon>Alteraurantiacibacter</taxon>
    </lineage>
</organism>
<protein>
    <submittedName>
        <fullName evidence="2">Uncharacterized protein</fullName>
    </submittedName>
</protein>
<dbReference type="RefSeq" id="WP_160770056.1">
    <property type="nucleotide sequence ID" value="NZ_WTYV01000001.1"/>
</dbReference>
<feature type="signal peptide" evidence="1">
    <location>
        <begin position="1"/>
        <end position="30"/>
    </location>
</feature>
<dbReference type="Proteomes" id="UP000466966">
    <property type="component" value="Unassembled WGS sequence"/>
</dbReference>
<evidence type="ECO:0000313" key="3">
    <source>
        <dbReference type="Proteomes" id="UP000466966"/>
    </source>
</evidence>
<sequence length="204" mass="21033">MSSGVGNWQARTGGAALALALLAGCNTASSQPLSTPPLALAPASDPATDAAMLLAAAEAAHSAEARAPLLARLDALGVHPAEDAGADDPLTGWRNQAKAADGTPWRGRALGPAYRRAVVRPGESLVIQQIFLAGQRAQIAAHMAGNASGGQVALAISNPREEPVCTRQLAPRASCDWLPIFTERFAIALRNTGSRDASVYLVVR</sequence>
<comment type="caution">
    <text evidence="2">The sequence shown here is derived from an EMBL/GenBank/DDBJ whole genome shotgun (WGS) entry which is preliminary data.</text>
</comment>
<evidence type="ECO:0000313" key="2">
    <source>
        <dbReference type="EMBL" id="MXO70101.1"/>
    </source>
</evidence>
<dbReference type="OrthoDB" id="7452692at2"/>
<proteinExistence type="predicted"/>
<gene>
    <name evidence="2" type="ORF">GRI99_00450</name>
</gene>
<evidence type="ECO:0000256" key="1">
    <source>
        <dbReference type="SAM" id="SignalP"/>
    </source>
</evidence>
<keyword evidence="1" id="KW-0732">Signal</keyword>
<feature type="chain" id="PRO_5032327495" evidence="1">
    <location>
        <begin position="31"/>
        <end position="204"/>
    </location>
</feature>
<reference evidence="2 3" key="1">
    <citation type="submission" date="2019-12" db="EMBL/GenBank/DDBJ databases">
        <title>Genomic-based taxomic classification of the family Erythrobacteraceae.</title>
        <authorList>
            <person name="Xu L."/>
        </authorList>
    </citation>
    <scope>NUCLEOTIDE SEQUENCE [LARGE SCALE GENOMIC DNA]</scope>
    <source>
        <strain evidence="2 3">M0322</strain>
    </source>
</reference>
<name>A0A844YTA5_9SPHN</name>
<keyword evidence="3" id="KW-1185">Reference proteome</keyword>
<accession>A0A844YTA5</accession>
<dbReference type="EMBL" id="WTYV01000001">
    <property type="protein sequence ID" value="MXO70101.1"/>
    <property type="molecule type" value="Genomic_DNA"/>
</dbReference>